<dbReference type="NCBIfam" id="TIGR00450">
    <property type="entry name" value="mnmE_trmE_thdF"/>
    <property type="match status" value="1"/>
</dbReference>
<organism evidence="9 10">
    <name type="scientific">Roseibium litorale</name>
    <dbReference type="NCBI Taxonomy" id="2803841"/>
    <lineage>
        <taxon>Bacteria</taxon>
        <taxon>Pseudomonadati</taxon>
        <taxon>Pseudomonadota</taxon>
        <taxon>Alphaproteobacteria</taxon>
        <taxon>Hyphomicrobiales</taxon>
        <taxon>Stappiaceae</taxon>
        <taxon>Roseibium</taxon>
    </lineage>
</organism>
<comment type="caution">
    <text evidence="6">Lacks conserved residue(s) required for the propagation of feature annotation.</text>
</comment>
<name>A0ABR9CL50_9HYPH</name>
<keyword evidence="6" id="KW-0963">Cytoplasm</keyword>
<dbReference type="Gene3D" id="3.40.50.300">
    <property type="entry name" value="P-loop containing nucleotide triphosphate hydrolases"/>
    <property type="match status" value="1"/>
</dbReference>
<comment type="cofactor">
    <cofactor evidence="6">
        <name>K(+)</name>
        <dbReference type="ChEBI" id="CHEBI:29103"/>
    </cofactor>
    <text evidence="6">Binds 1 potassium ion per subunit.</text>
</comment>
<dbReference type="Pfam" id="PF01926">
    <property type="entry name" value="MMR_HSR1"/>
    <property type="match status" value="1"/>
</dbReference>
<dbReference type="InterPro" id="IPR027266">
    <property type="entry name" value="TrmE/GcvT-like"/>
</dbReference>
<dbReference type="Gene3D" id="1.20.120.430">
    <property type="entry name" value="tRNA modification GTPase MnmE domain 2"/>
    <property type="match status" value="1"/>
</dbReference>
<dbReference type="CDD" id="cd04164">
    <property type="entry name" value="trmE"/>
    <property type="match status" value="1"/>
</dbReference>
<feature type="binding site" evidence="6">
    <location>
        <position position="233"/>
    </location>
    <ligand>
        <name>Mg(2+)</name>
        <dbReference type="ChEBI" id="CHEBI:18420"/>
    </ligand>
</feature>
<dbReference type="NCBIfam" id="TIGR00231">
    <property type="entry name" value="small_GTP"/>
    <property type="match status" value="1"/>
</dbReference>
<dbReference type="InterPro" id="IPR005225">
    <property type="entry name" value="Small_GTP-bd"/>
</dbReference>
<evidence type="ECO:0000256" key="7">
    <source>
        <dbReference type="RuleBase" id="RU003313"/>
    </source>
</evidence>
<evidence type="ECO:0000256" key="5">
    <source>
        <dbReference type="ARBA" id="ARBA00023134"/>
    </source>
</evidence>
<dbReference type="Pfam" id="PF12631">
    <property type="entry name" value="MnmE_helical"/>
    <property type="match status" value="1"/>
</dbReference>
<feature type="binding site" evidence="6">
    <location>
        <begin position="229"/>
        <end position="234"/>
    </location>
    <ligand>
        <name>GTP</name>
        <dbReference type="ChEBI" id="CHEBI:37565"/>
    </ligand>
</feature>
<protein>
    <recommendedName>
        <fullName evidence="6">tRNA modification GTPase MnmE</fullName>
        <ecNumber evidence="6">3.6.-.-</ecNumber>
    </recommendedName>
</protein>
<comment type="subunit">
    <text evidence="6">Homodimer. Heterotetramer of two MnmE and two MnmG subunits.</text>
</comment>
<gene>
    <name evidence="6 9" type="primary">mnmE</name>
    <name evidence="6" type="synonym">trmE</name>
    <name evidence="9" type="ORF">IG616_08450</name>
</gene>
<keyword evidence="10" id="KW-1185">Reference proteome</keyword>
<dbReference type="Proteomes" id="UP000632063">
    <property type="component" value="Unassembled WGS sequence"/>
</dbReference>
<comment type="caution">
    <text evidence="9">The sequence shown here is derived from an EMBL/GenBank/DDBJ whole genome shotgun (WGS) entry which is preliminary data.</text>
</comment>
<proteinExistence type="inferred from homology"/>
<dbReference type="PROSITE" id="PS51709">
    <property type="entry name" value="G_TRME"/>
    <property type="match status" value="1"/>
</dbReference>
<feature type="binding site" evidence="6">
    <location>
        <position position="122"/>
    </location>
    <ligand>
        <name>(6S)-5-formyl-5,6,7,8-tetrahydrofolate</name>
        <dbReference type="ChEBI" id="CHEBI:57457"/>
    </ligand>
</feature>
<evidence type="ECO:0000313" key="9">
    <source>
        <dbReference type="EMBL" id="MBD8891575.1"/>
    </source>
</evidence>
<dbReference type="Gene3D" id="3.30.1360.120">
    <property type="entry name" value="Probable tRNA modification gtpase trme, domain 1"/>
    <property type="match status" value="1"/>
</dbReference>
<dbReference type="InterPro" id="IPR004520">
    <property type="entry name" value="GTPase_MnmE"/>
</dbReference>
<comment type="subcellular location">
    <subcellularLocation>
        <location evidence="6">Cytoplasm</location>
    </subcellularLocation>
</comment>
<keyword evidence="2 6" id="KW-0819">tRNA processing</keyword>
<evidence type="ECO:0000256" key="4">
    <source>
        <dbReference type="ARBA" id="ARBA00022958"/>
    </source>
</evidence>
<keyword evidence="5 6" id="KW-0342">GTP-binding</keyword>
<dbReference type="InterPro" id="IPR018948">
    <property type="entry name" value="GTP-bd_TrmE_N"/>
</dbReference>
<dbReference type="SUPFAM" id="SSF116878">
    <property type="entry name" value="TrmE connector domain"/>
    <property type="match status" value="1"/>
</dbReference>
<reference evidence="9 10" key="2">
    <citation type="journal article" date="2021" name="Int. J. Syst. Evol. Microbiol.">
        <title>Roseibium litorale sp. nov., isolated from a tidal flat sediment and proposal for the reclassification of Labrenzia polysiphoniae as Roseibium polysiphoniae comb. nov.</title>
        <authorList>
            <person name="Liu Y."/>
            <person name="Pei T."/>
            <person name="Du J."/>
            <person name="Chao M."/>
            <person name="Deng M.R."/>
            <person name="Zhu H."/>
        </authorList>
    </citation>
    <scope>NUCLEOTIDE SEQUENCE [LARGE SCALE GENOMIC DNA]</scope>
    <source>
        <strain evidence="9 10">4C16A</strain>
    </source>
</reference>
<evidence type="ECO:0000256" key="3">
    <source>
        <dbReference type="ARBA" id="ARBA00022741"/>
    </source>
</evidence>
<feature type="binding site" evidence="6">
    <location>
        <position position="82"/>
    </location>
    <ligand>
        <name>(6S)-5-formyl-5,6,7,8-tetrahydrofolate</name>
        <dbReference type="ChEBI" id="CHEBI:57457"/>
    </ligand>
</feature>
<dbReference type="InterPro" id="IPR027417">
    <property type="entry name" value="P-loop_NTPase"/>
</dbReference>
<evidence type="ECO:0000256" key="6">
    <source>
        <dbReference type="HAMAP-Rule" id="MF_00379"/>
    </source>
</evidence>
<feature type="binding site" evidence="6">
    <location>
        <position position="24"/>
    </location>
    <ligand>
        <name>(6S)-5-formyl-5,6,7,8-tetrahydrofolate</name>
        <dbReference type="ChEBI" id="CHEBI:57457"/>
    </ligand>
</feature>
<dbReference type="InterPro" id="IPR025867">
    <property type="entry name" value="MnmE_helical"/>
</dbReference>
<feature type="domain" description="TrmE-type G" evidence="8">
    <location>
        <begin position="219"/>
        <end position="380"/>
    </location>
</feature>
<dbReference type="CDD" id="cd14858">
    <property type="entry name" value="TrmE_N"/>
    <property type="match status" value="1"/>
</dbReference>
<feature type="binding site" evidence="6">
    <location>
        <begin position="273"/>
        <end position="276"/>
    </location>
    <ligand>
        <name>GTP</name>
        <dbReference type="ChEBI" id="CHEBI:37565"/>
    </ligand>
</feature>
<dbReference type="SUPFAM" id="SSF52540">
    <property type="entry name" value="P-loop containing nucleoside triphosphate hydrolases"/>
    <property type="match status" value="1"/>
</dbReference>
<keyword evidence="6" id="KW-0378">Hydrolase</keyword>
<accession>A0ABR9CL50</accession>
<dbReference type="RefSeq" id="WP_192147714.1">
    <property type="nucleotide sequence ID" value="NZ_JACYXI010000004.1"/>
</dbReference>
<feature type="binding site" evidence="6">
    <location>
        <position position="456"/>
    </location>
    <ligand>
        <name>(6S)-5-formyl-5,6,7,8-tetrahydrofolate</name>
        <dbReference type="ChEBI" id="CHEBI:57457"/>
    </ligand>
</feature>
<dbReference type="PANTHER" id="PTHR42714">
    <property type="entry name" value="TRNA MODIFICATION GTPASE GTPBP3"/>
    <property type="match status" value="1"/>
</dbReference>
<keyword evidence="6" id="KW-0460">Magnesium</keyword>
<dbReference type="Pfam" id="PF10396">
    <property type="entry name" value="TrmE_N"/>
    <property type="match status" value="1"/>
</dbReference>
<keyword evidence="3 6" id="KW-0547">Nucleotide-binding</keyword>
<dbReference type="NCBIfam" id="NF003661">
    <property type="entry name" value="PRK05291.1-3"/>
    <property type="match status" value="1"/>
</dbReference>
<evidence type="ECO:0000256" key="2">
    <source>
        <dbReference type="ARBA" id="ARBA00022694"/>
    </source>
</evidence>
<keyword evidence="4 6" id="KW-0630">Potassium</keyword>
<feature type="binding site" evidence="6">
    <location>
        <position position="254"/>
    </location>
    <ligand>
        <name>Mg(2+)</name>
        <dbReference type="ChEBI" id="CHEBI:18420"/>
    </ligand>
</feature>
<evidence type="ECO:0000259" key="8">
    <source>
        <dbReference type="PROSITE" id="PS51709"/>
    </source>
</evidence>
<comment type="function">
    <text evidence="6">Exhibits a very high intrinsic GTPase hydrolysis rate. Involved in the addition of a carboxymethylaminomethyl (cmnm) group at the wobble position (U34) of certain tRNAs, forming tRNA-cmnm(5)s(2)U34.</text>
</comment>
<comment type="similarity">
    <text evidence="1 6 7">Belongs to the TRAFAC class TrmE-Era-EngA-EngB-Septin-like GTPase superfamily. TrmE GTPase family.</text>
</comment>
<feature type="binding site" evidence="6">
    <location>
        <begin position="248"/>
        <end position="254"/>
    </location>
    <ligand>
        <name>GTP</name>
        <dbReference type="ChEBI" id="CHEBI:37565"/>
    </ligand>
</feature>
<dbReference type="HAMAP" id="MF_00379">
    <property type="entry name" value="GTPase_MnmE"/>
    <property type="match status" value="1"/>
</dbReference>
<dbReference type="InterPro" id="IPR031168">
    <property type="entry name" value="G_TrmE"/>
</dbReference>
<dbReference type="InterPro" id="IPR027368">
    <property type="entry name" value="MnmE_dom2"/>
</dbReference>
<dbReference type="EMBL" id="JACYXI010000004">
    <property type="protein sequence ID" value="MBD8891575.1"/>
    <property type="molecule type" value="Genomic_DNA"/>
</dbReference>
<dbReference type="EC" id="3.6.-.-" evidence="6"/>
<dbReference type="InterPro" id="IPR006073">
    <property type="entry name" value="GTP-bd"/>
</dbReference>
<reference evidence="10" key="1">
    <citation type="submission" date="2020-09" db="EMBL/GenBank/DDBJ databases">
        <title>The genome sequence of strain Labrenzia suaedae 4C16A.</title>
        <authorList>
            <person name="Liu Y."/>
        </authorList>
    </citation>
    <scope>NUCLEOTIDE SEQUENCE [LARGE SCALE GENOMIC DNA]</scope>
    <source>
        <strain evidence="10">4C16A</strain>
    </source>
</reference>
<evidence type="ECO:0000313" key="10">
    <source>
        <dbReference type="Proteomes" id="UP000632063"/>
    </source>
</evidence>
<keyword evidence="6" id="KW-0479">Metal-binding</keyword>
<dbReference type="PANTHER" id="PTHR42714:SF2">
    <property type="entry name" value="TRNA MODIFICATION GTPASE GTPBP3, MITOCHONDRIAL"/>
    <property type="match status" value="1"/>
</dbReference>
<evidence type="ECO:0000256" key="1">
    <source>
        <dbReference type="ARBA" id="ARBA00011043"/>
    </source>
</evidence>
<sequence length="456" mass="49419">MNMSAETIFALSSGALPSGVAVIRLSGSHVKPVLEKLCGAVPIPRQAALRKLRDPGTGDLLDEALVLFFQGPASFTGEDVAELQCHGGRAVVARLLEVLSAQDGCRPAEAGEFTRRAFDRQRMDLTEVEGLADLIAAETEGQRKQALRQMGGELGRLYEGWRKRLIHMRAMIEAEFDFADEDDVPGSVADEVWVEAADLSREIQDHLTRSKSGERLRSGLQVVLMGAPNAGKSSLLNAIAGRDVAIVTEEAGTTRDTIEVHLDLGGYPVTLVDTAGLRADAGRVEQEGIRRAKARGETADLILWAVEPDGVEPDAEEAELGPLLTSGVPLWIVRTKTDLALKKGTLPKRDSSGTIQEIQCSTWNRDGMDGLIDALSAFASEMIAVGEAPLATRQRHRHFLKACMDSLNHAIAQTHLPQELRAEDLRLAADALGRITGRIDVEDLLDVIFRDFCIGK</sequence>